<proteinExistence type="predicted"/>
<gene>
    <name evidence="1" type="ORF">QAD02_017014</name>
</gene>
<comment type="caution">
    <text evidence="1">The sequence shown here is derived from an EMBL/GenBank/DDBJ whole genome shotgun (WGS) entry which is preliminary data.</text>
</comment>
<name>A0ACC2PCQ7_9HYME</name>
<dbReference type="EMBL" id="CM056742">
    <property type="protein sequence ID" value="KAJ8681227.1"/>
    <property type="molecule type" value="Genomic_DNA"/>
</dbReference>
<keyword evidence="2" id="KW-1185">Reference proteome</keyword>
<evidence type="ECO:0000313" key="2">
    <source>
        <dbReference type="Proteomes" id="UP001239111"/>
    </source>
</evidence>
<protein>
    <submittedName>
        <fullName evidence="1">Uncharacterized protein</fullName>
    </submittedName>
</protein>
<accession>A0ACC2PCQ7</accession>
<reference evidence="1" key="1">
    <citation type="submission" date="2023-04" db="EMBL/GenBank/DDBJ databases">
        <title>A chromosome-level genome assembly of the parasitoid wasp Eretmocerus hayati.</title>
        <authorList>
            <person name="Zhong Y."/>
            <person name="Liu S."/>
            <person name="Liu Y."/>
        </authorList>
    </citation>
    <scope>NUCLEOTIDE SEQUENCE</scope>
    <source>
        <strain evidence="1">ZJU_SS_LIU_2023</strain>
    </source>
</reference>
<dbReference type="Proteomes" id="UP001239111">
    <property type="component" value="Chromosome 2"/>
</dbReference>
<organism evidence="1 2">
    <name type="scientific">Eretmocerus hayati</name>
    <dbReference type="NCBI Taxonomy" id="131215"/>
    <lineage>
        <taxon>Eukaryota</taxon>
        <taxon>Metazoa</taxon>
        <taxon>Ecdysozoa</taxon>
        <taxon>Arthropoda</taxon>
        <taxon>Hexapoda</taxon>
        <taxon>Insecta</taxon>
        <taxon>Pterygota</taxon>
        <taxon>Neoptera</taxon>
        <taxon>Endopterygota</taxon>
        <taxon>Hymenoptera</taxon>
        <taxon>Apocrita</taxon>
        <taxon>Proctotrupomorpha</taxon>
        <taxon>Chalcidoidea</taxon>
        <taxon>Aphelinidae</taxon>
        <taxon>Aphelininae</taxon>
        <taxon>Eretmocerus</taxon>
    </lineage>
</organism>
<sequence>MNLSNDKREHKHVRKRATATRLGKKEDMIRISFRSVAGVCCLNLLLGLLQPQTDRLVFFFTYPIVSIERKEGVCMRFEVEKAQWVSPSGSKKPKHQQQQFPVEKSITGITGGSNLLKQKKQQQNLSLSVNELLFQAACIECGKMSAIPQGAFAALHVRKNMGQDFDGSESTNKKESRNCGFSPLQEGRELTPLKYNSKLMNSIWGLYNRYSVHNFKKIDANDIGLVQAWGESREGRAAAVGVTVGPVPH</sequence>
<evidence type="ECO:0000313" key="1">
    <source>
        <dbReference type="EMBL" id="KAJ8681227.1"/>
    </source>
</evidence>